<dbReference type="Pfam" id="PF07931">
    <property type="entry name" value="CPT"/>
    <property type="match status" value="1"/>
</dbReference>
<feature type="active site" evidence="1">
    <location>
        <position position="37"/>
    </location>
</feature>
<dbReference type="eggNOG" id="COG3896">
    <property type="taxonomic scope" value="Bacteria"/>
</dbReference>
<evidence type="ECO:0000256" key="1">
    <source>
        <dbReference type="PIRSR" id="PIRSR007531-1"/>
    </source>
</evidence>
<proteinExistence type="predicted"/>
<dbReference type="AlphaFoldDB" id="A0A059GB29"/>
<dbReference type="PIRSF" id="PIRSF007531">
    <property type="entry name" value="CPT"/>
    <property type="match status" value="1"/>
</dbReference>
<dbReference type="GO" id="GO:0005524">
    <property type="term" value="F:ATP binding"/>
    <property type="evidence" value="ECO:0007669"/>
    <property type="project" value="InterPro"/>
</dbReference>
<dbReference type="Proteomes" id="UP000024942">
    <property type="component" value="Unassembled WGS sequence"/>
</dbReference>
<accession>A0A059GB29</accession>
<keyword evidence="4" id="KW-1185">Reference proteome</keyword>
<evidence type="ECO:0000313" key="3">
    <source>
        <dbReference type="EMBL" id="KDA03693.1"/>
    </source>
</evidence>
<gene>
    <name evidence="3" type="ORF">HOC_04412</name>
</gene>
<organism evidence="3 4">
    <name type="scientific">Hyphomonas oceanitis SCH89</name>
    <dbReference type="NCBI Taxonomy" id="1280953"/>
    <lineage>
        <taxon>Bacteria</taxon>
        <taxon>Pseudomonadati</taxon>
        <taxon>Pseudomonadota</taxon>
        <taxon>Alphaproteobacteria</taxon>
        <taxon>Hyphomonadales</taxon>
        <taxon>Hyphomonadaceae</taxon>
        <taxon>Hyphomonas</taxon>
    </lineage>
</organism>
<dbReference type="PATRIC" id="fig|1280953.3.peg.893"/>
<evidence type="ECO:0000313" key="4">
    <source>
        <dbReference type="Proteomes" id="UP000024942"/>
    </source>
</evidence>
<feature type="binding site" evidence="2">
    <location>
        <begin position="10"/>
        <end position="17"/>
    </location>
    <ligand>
        <name>ATP</name>
        <dbReference type="ChEBI" id="CHEBI:30616"/>
    </ligand>
</feature>
<dbReference type="STRING" id="1280953.HOC_04412"/>
<sequence>MRSKVVILNGTSSAGKTTLARALQAVAEQPFLHVQMDTFLEMMPLRYAHHPEGLRILPLEGIDPPEVMIKTGPYAARVLRGMRHAIAAMANEGLNLIVDDVMLDKEQDEYQALLASHDVTFVKVYATLEASERREVARGDREIGQVRWQYGRVHAHVHYDLEVDTTASTPETCARFLTAALNL</sequence>
<dbReference type="EMBL" id="ARYL01000004">
    <property type="protein sequence ID" value="KDA03693.1"/>
    <property type="molecule type" value="Genomic_DNA"/>
</dbReference>
<name>A0A059GB29_9PROT</name>
<dbReference type="RefSeq" id="WP_035536109.1">
    <property type="nucleotide sequence ID" value="NZ_ARYL01000004.1"/>
</dbReference>
<dbReference type="Gene3D" id="3.40.50.300">
    <property type="entry name" value="P-loop containing nucleotide triphosphate hydrolases"/>
    <property type="match status" value="1"/>
</dbReference>
<dbReference type="InterPro" id="IPR012853">
    <property type="entry name" value="CPT"/>
</dbReference>
<dbReference type="InterPro" id="IPR027417">
    <property type="entry name" value="P-loop_NTPase"/>
</dbReference>
<comment type="caution">
    <text evidence="3">The sequence shown here is derived from an EMBL/GenBank/DDBJ whole genome shotgun (WGS) entry which is preliminary data.</text>
</comment>
<protein>
    <submittedName>
        <fullName evidence="3">Chloramphenicol phosphotransferase family protein</fullName>
    </submittedName>
</protein>
<dbReference type="SUPFAM" id="SSF52540">
    <property type="entry name" value="P-loop containing nucleoside triphosphate hydrolases"/>
    <property type="match status" value="1"/>
</dbReference>
<evidence type="ECO:0000256" key="2">
    <source>
        <dbReference type="PIRSR" id="PIRSR007531-2"/>
    </source>
</evidence>
<dbReference type="OrthoDB" id="67453at2"/>
<reference evidence="3 4" key="1">
    <citation type="journal article" date="2014" name="Antonie Van Leeuwenhoek">
        <title>Hyphomonas beringensis sp. nov. and Hyphomonas chukchiensis sp. nov., isolated from surface seawater of the Bering Sea and Chukchi Sea.</title>
        <authorList>
            <person name="Li C."/>
            <person name="Lai Q."/>
            <person name="Li G."/>
            <person name="Dong C."/>
            <person name="Wang J."/>
            <person name="Liao Y."/>
            <person name="Shao Z."/>
        </authorList>
    </citation>
    <scope>NUCLEOTIDE SEQUENCE [LARGE SCALE GENOMIC DNA]</scope>
    <source>
        <strain evidence="3 4">SCH89</strain>
    </source>
</reference>
<dbReference type="GO" id="GO:0016740">
    <property type="term" value="F:transferase activity"/>
    <property type="evidence" value="ECO:0007669"/>
    <property type="project" value="UniProtKB-KW"/>
</dbReference>
<keyword evidence="3" id="KW-0808">Transferase</keyword>